<evidence type="ECO:0000256" key="1">
    <source>
        <dbReference type="SAM" id="Phobius"/>
    </source>
</evidence>
<evidence type="ECO:0000313" key="3">
    <source>
        <dbReference type="Proteomes" id="UP000292958"/>
    </source>
</evidence>
<dbReference type="Proteomes" id="UP000292958">
    <property type="component" value="Unassembled WGS sequence"/>
</dbReference>
<name>A0A4Q7YXW4_9BACT</name>
<dbReference type="RefSeq" id="WP_207231758.1">
    <property type="nucleotide sequence ID" value="NZ_SHKW01000001.1"/>
</dbReference>
<comment type="caution">
    <text evidence="2">The sequence shown here is derived from an EMBL/GenBank/DDBJ whole genome shotgun (WGS) entry which is preliminary data.</text>
</comment>
<feature type="transmembrane region" description="Helical" evidence="1">
    <location>
        <begin position="21"/>
        <end position="40"/>
    </location>
</feature>
<keyword evidence="1" id="KW-0472">Membrane</keyword>
<keyword evidence="1" id="KW-1133">Transmembrane helix</keyword>
<reference evidence="2 3" key="1">
    <citation type="submission" date="2019-02" db="EMBL/GenBank/DDBJ databases">
        <title>Genomic Encyclopedia of Archaeal and Bacterial Type Strains, Phase II (KMG-II): from individual species to whole genera.</title>
        <authorList>
            <person name="Goeker M."/>
        </authorList>
    </citation>
    <scope>NUCLEOTIDE SEQUENCE [LARGE SCALE GENOMIC DNA]</scope>
    <source>
        <strain evidence="2 3">DSM 18101</strain>
    </source>
</reference>
<evidence type="ECO:0008006" key="4">
    <source>
        <dbReference type="Google" id="ProtNLM"/>
    </source>
</evidence>
<protein>
    <recommendedName>
        <fullName evidence="4">Translocated intimin receptor Tir</fullName>
    </recommendedName>
</protein>
<accession>A0A4Q7YXW4</accession>
<dbReference type="EMBL" id="SHKW01000001">
    <property type="protein sequence ID" value="RZU41939.1"/>
    <property type="molecule type" value="Genomic_DNA"/>
</dbReference>
<keyword evidence="3" id="KW-1185">Reference proteome</keyword>
<organism evidence="2 3">
    <name type="scientific">Edaphobacter modestus</name>
    <dbReference type="NCBI Taxonomy" id="388466"/>
    <lineage>
        <taxon>Bacteria</taxon>
        <taxon>Pseudomonadati</taxon>
        <taxon>Acidobacteriota</taxon>
        <taxon>Terriglobia</taxon>
        <taxon>Terriglobales</taxon>
        <taxon>Acidobacteriaceae</taxon>
        <taxon>Edaphobacter</taxon>
    </lineage>
</organism>
<evidence type="ECO:0000313" key="2">
    <source>
        <dbReference type="EMBL" id="RZU41939.1"/>
    </source>
</evidence>
<keyword evidence="1" id="KW-0812">Transmembrane</keyword>
<sequence length="41" mass="4522">MKTIDDRTGLARATKTILTDSHFLVPFFVLLAGVVLLVVLH</sequence>
<dbReference type="AlphaFoldDB" id="A0A4Q7YXW4"/>
<gene>
    <name evidence="2" type="ORF">BDD14_3481</name>
</gene>
<proteinExistence type="predicted"/>